<evidence type="ECO:0000256" key="2">
    <source>
        <dbReference type="ARBA" id="ARBA00022692"/>
    </source>
</evidence>
<feature type="transmembrane region" description="Helical" evidence="5">
    <location>
        <begin position="328"/>
        <end position="347"/>
    </location>
</feature>
<dbReference type="GO" id="GO:0016020">
    <property type="term" value="C:membrane"/>
    <property type="evidence" value="ECO:0007669"/>
    <property type="project" value="UniProtKB-SubCell"/>
</dbReference>
<organism evidence="7 8">
    <name type="scientific">Tepidibacillus fermentans</name>
    <dbReference type="NCBI Taxonomy" id="1281767"/>
    <lineage>
        <taxon>Bacteria</taxon>
        <taxon>Bacillati</taxon>
        <taxon>Bacillota</taxon>
        <taxon>Bacilli</taxon>
        <taxon>Bacillales</taxon>
        <taxon>Bacillaceae</taxon>
        <taxon>Tepidibacillus</taxon>
    </lineage>
</organism>
<feature type="transmembrane region" description="Helical" evidence="5">
    <location>
        <begin position="255"/>
        <end position="279"/>
    </location>
</feature>
<feature type="domain" description="O-antigen ligase-related" evidence="6">
    <location>
        <begin position="177"/>
        <end position="308"/>
    </location>
</feature>
<dbReference type="InterPro" id="IPR007016">
    <property type="entry name" value="O-antigen_ligase-rel_domated"/>
</dbReference>
<dbReference type="InterPro" id="IPR051533">
    <property type="entry name" value="WaaL-like"/>
</dbReference>
<evidence type="ECO:0000256" key="1">
    <source>
        <dbReference type="ARBA" id="ARBA00004141"/>
    </source>
</evidence>
<evidence type="ECO:0000256" key="4">
    <source>
        <dbReference type="ARBA" id="ARBA00023136"/>
    </source>
</evidence>
<keyword evidence="7" id="KW-0436">Ligase</keyword>
<dbReference type="AlphaFoldDB" id="A0A4V2URP4"/>
<evidence type="ECO:0000313" key="8">
    <source>
        <dbReference type="Proteomes" id="UP000295788"/>
    </source>
</evidence>
<gene>
    <name evidence="7" type="ORF">EDD72_12810</name>
</gene>
<keyword evidence="4 5" id="KW-0472">Membrane</keyword>
<comment type="subcellular location">
    <subcellularLocation>
        <location evidence="1">Membrane</location>
        <topology evidence="1">Multi-pass membrane protein</topology>
    </subcellularLocation>
</comment>
<dbReference type="Pfam" id="PF04932">
    <property type="entry name" value="Wzy_C"/>
    <property type="match status" value="1"/>
</dbReference>
<feature type="transmembrane region" description="Helical" evidence="5">
    <location>
        <begin position="91"/>
        <end position="114"/>
    </location>
</feature>
<evidence type="ECO:0000256" key="3">
    <source>
        <dbReference type="ARBA" id="ARBA00022989"/>
    </source>
</evidence>
<keyword evidence="3 5" id="KW-1133">Transmembrane helix</keyword>
<keyword evidence="8" id="KW-1185">Reference proteome</keyword>
<dbReference type="GO" id="GO:0016874">
    <property type="term" value="F:ligase activity"/>
    <property type="evidence" value="ECO:0007669"/>
    <property type="project" value="UniProtKB-KW"/>
</dbReference>
<dbReference type="PANTHER" id="PTHR37422">
    <property type="entry name" value="TEICHURONIC ACID BIOSYNTHESIS PROTEIN TUAE"/>
    <property type="match status" value="1"/>
</dbReference>
<dbReference type="RefSeq" id="WP_243643840.1">
    <property type="nucleotide sequence ID" value="NZ_SMAB01000028.1"/>
</dbReference>
<feature type="transmembrane region" description="Helical" evidence="5">
    <location>
        <begin position="354"/>
        <end position="372"/>
    </location>
</feature>
<dbReference type="PANTHER" id="PTHR37422:SF13">
    <property type="entry name" value="LIPOPOLYSACCHARIDE BIOSYNTHESIS PROTEIN PA4999-RELATED"/>
    <property type="match status" value="1"/>
</dbReference>
<feature type="transmembrane region" description="Helical" evidence="5">
    <location>
        <begin position="291"/>
        <end position="312"/>
    </location>
</feature>
<feature type="transmembrane region" description="Helical" evidence="5">
    <location>
        <begin position="147"/>
        <end position="164"/>
    </location>
</feature>
<protein>
    <submittedName>
        <fullName evidence="7">O-antigen ligase</fullName>
    </submittedName>
</protein>
<accession>A0A4V2URP4</accession>
<proteinExistence type="predicted"/>
<feature type="transmembrane region" description="Helical" evidence="5">
    <location>
        <begin position="6"/>
        <end position="26"/>
    </location>
</feature>
<dbReference type="EMBL" id="SMAB01000028">
    <property type="protein sequence ID" value="TCS78362.1"/>
    <property type="molecule type" value="Genomic_DNA"/>
</dbReference>
<keyword evidence="2 5" id="KW-0812">Transmembrane</keyword>
<reference evidence="7 8" key="1">
    <citation type="submission" date="2019-03" db="EMBL/GenBank/DDBJ databases">
        <title>Genomic Encyclopedia of Type Strains, Phase IV (KMG-IV): sequencing the most valuable type-strain genomes for metagenomic binning, comparative biology and taxonomic classification.</title>
        <authorList>
            <person name="Goeker M."/>
        </authorList>
    </citation>
    <scope>NUCLEOTIDE SEQUENCE [LARGE SCALE GENOMIC DNA]</scope>
    <source>
        <strain evidence="7 8">DSM 23802</strain>
    </source>
</reference>
<feature type="transmembrane region" description="Helical" evidence="5">
    <location>
        <begin position="214"/>
        <end position="235"/>
    </location>
</feature>
<evidence type="ECO:0000256" key="5">
    <source>
        <dbReference type="SAM" id="Phobius"/>
    </source>
</evidence>
<name>A0A4V2URP4_9BACI</name>
<dbReference type="Proteomes" id="UP000295788">
    <property type="component" value="Unassembled WGS sequence"/>
</dbReference>
<feature type="transmembrane region" description="Helical" evidence="5">
    <location>
        <begin position="59"/>
        <end position="79"/>
    </location>
</feature>
<comment type="caution">
    <text evidence="7">The sequence shown here is derived from an EMBL/GenBank/DDBJ whole genome shotgun (WGS) entry which is preliminary data.</text>
</comment>
<evidence type="ECO:0000313" key="7">
    <source>
        <dbReference type="EMBL" id="TCS78362.1"/>
    </source>
</evidence>
<sequence length="395" mass="45239">MYLGLSLIIYSPYLTFLPVIYLIYHLIKKEKLVLGNAWSMGLFLLFIWSSFVSLINSQILSFLASLGILAFLIVTIYVQETYRTEEMMMKVLHSIFIISIGSAFIGVLEALKVINYDPAWWKYLLGIRQLGSIDVNRISGTFNNPNLAGTWYAIMILLGFYFFNKNEGRKKWFYAIVTVLYLIVLFWTGSRGGAIGLIIGFATYFYFLGHKKKVISILVMFLSGTILMLNYPQWFPRGNSLFATIDGRVSIWENAVYMFVIKPITGWGLMGIYTSNNYVFNKYRAFHAHNIPLTIATTLGLIGLAIFIWMIWELFKEIKVLYRFKNQLTPLLAAIQAAILGQGLFDFTIMSPQVGILFVASATMIETLAYSYQPSLVPYYFAIRLKQKKQQKSIV</sequence>
<evidence type="ECO:0000259" key="6">
    <source>
        <dbReference type="Pfam" id="PF04932"/>
    </source>
</evidence>
<feature type="transmembrane region" description="Helical" evidence="5">
    <location>
        <begin position="33"/>
        <end position="53"/>
    </location>
</feature>